<organism evidence="1 2">
    <name type="scientific">Ogataea philodendri</name>
    <dbReference type="NCBI Taxonomy" id="1378263"/>
    <lineage>
        <taxon>Eukaryota</taxon>
        <taxon>Fungi</taxon>
        <taxon>Dikarya</taxon>
        <taxon>Ascomycota</taxon>
        <taxon>Saccharomycotina</taxon>
        <taxon>Pichiomycetes</taxon>
        <taxon>Pichiales</taxon>
        <taxon>Pichiaceae</taxon>
        <taxon>Ogataea</taxon>
    </lineage>
</organism>
<dbReference type="EMBL" id="JAEUBE010000487">
    <property type="protein sequence ID" value="KAH3661357.1"/>
    <property type="molecule type" value="Genomic_DNA"/>
</dbReference>
<dbReference type="GeneID" id="70238728"/>
<sequence length="121" mass="13648">MVHSAKDSETRILYSWGRLGFVESSHIEYGTTGTLYVIVDKTCQIERDRLFLAQTVEDFAELNAVDDSGVESVSVFKLEVVTVHNDERLVVVRVSDGVVSDELFLFLGEQVLPYKHHTDIS</sequence>
<reference evidence="1" key="2">
    <citation type="submission" date="2021-01" db="EMBL/GenBank/DDBJ databases">
        <authorList>
            <person name="Schikora-Tamarit M.A."/>
        </authorList>
    </citation>
    <scope>NUCLEOTIDE SEQUENCE</scope>
    <source>
        <strain evidence="1">CBS6075</strain>
    </source>
</reference>
<proteinExistence type="predicted"/>
<gene>
    <name evidence="1" type="ORF">OGAPHI_006764</name>
</gene>
<evidence type="ECO:0000313" key="1">
    <source>
        <dbReference type="EMBL" id="KAH3661357.1"/>
    </source>
</evidence>
<name>A0A9P8NXP7_9ASCO</name>
<reference evidence="1" key="1">
    <citation type="journal article" date="2021" name="Open Biol.">
        <title>Shared evolutionary footprints suggest mitochondrial oxidative damage underlies multiple complex I losses in fungi.</title>
        <authorList>
            <person name="Schikora-Tamarit M.A."/>
            <person name="Marcet-Houben M."/>
            <person name="Nosek J."/>
            <person name="Gabaldon T."/>
        </authorList>
    </citation>
    <scope>NUCLEOTIDE SEQUENCE</scope>
    <source>
        <strain evidence="1">CBS6075</strain>
    </source>
</reference>
<dbReference type="Proteomes" id="UP000769157">
    <property type="component" value="Unassembled WGS sequence"/>
</dbReference>
<accession>A0A9P8NXP7</accession>
<evidence type="ECO:0000313" key="2">
    <source>
        <dbReference type="Proteomes" id="UP000769157"/>
    </source>
</evidence>
<comment type="caution">
    <text evidence="1">The sequence shown here is derived from an EMBL/GenBank/DDBJ whole genome shotgun (WGS) entry which is preliminary data.</text>
</comment>
<dbReference type="RefSeq" id="XP_046058481.1">
    <property type="nucleotide sequence ID" value="XM_046208085.1"/>
</dbReference>
<keyword evidence="2" id="KW-1185">Reference proteome</keyword>
<protein>
    <submittedName>
        <fullName evidence="1">Uncharacterized protein</fullName>
    </submittedName>
</protein>
<dbReference type="AlphaFoldDB" id="A0A9P8NXP7"/>